<feature type="transmembrane region" description="Helical" evidence="1">
    <location>
        <begin position="6"/>
        <end position="25"/>
    </location>
</feature>
<dbReference type="AlphaFoldDB" id="A0A5M3XJ76"/>
<dbReference type="Proteomes" id="UP000377595">
    <property type="component" value="Unassembled WGS sequence"/>
</dbReference>
<keyword evidence="1" id="KW-1133">Transmembrane helix</keyword>
<keyword evidence="1" id="KW-0812">Transmembrane</keyword>
<comment type="caution">
    <text evidence="2">The sequence shown here is derived from an EMBL/GenBank/DDBJ whole genome shotgun (WGS) entry which is preliminary data.</text>
</comment>
<reference evidence="2 3" key="1">
    <citation type="submission" date="2019-10" db="EMBL/GenBank/DDBJ databases">
        <title>Whole genome shotgun sequence of Acrocarpospora pleiomorpha NBRC 16267.</title>
        <authorList>
            <person name="Ichikawa N."/>
            <person name="Kimura A."/>
            <person name="Kitahashi Y."/>
            <person name="Komaki H."/>
            <person name="Oguchi A."/>
        </authorList>
    </citation>
    <scope>NUCLEOTIDE SEQUENCE [LARGE SCALE GENOMIC DNA]</scope>
    <source>
        <strain evidence="2 3">NBRC 16267</strain>
    </source>
</reference>
<protein>
    <submittedName>
        <fullName evidence="2">Uncharacterized protein</fullName>
    </submittedName>
</protein>
<accession>A0A5M3XJ76</accession>
<evidence type="ECO:0000313" key="3">
    <source>
        <dbReference type="Proteomes" id="UP000377595"/>
    </source>
</evidence>
<dbReference type="EMBL" id="BLAF01000024">
    <property type="protein sequence ID" value="GES21525.1"/>
    <property type="molecule type" value="Genomic_DNA"/>
</dbReference>
<proteinExistence type="predicted"/>
<gene>
    <name evidence="2" type="ORF">Aple_044210</name>
</gene>
<name>A0A5M3XJ76_9ACTN</name>
<evidence type="ECO:0000313" key="2">
    <source>
        <dbReference type="EMBL" id="GES21525.1"/>
    </source>
</evidence>
<evidence type="ECO:0000256" key="1">
    <source>
        <dbReference type="SAM" id="Phobius"/>
    </source>
</evidence>
<keyword evidence="3" id="KW-1185">Reference proteome</keyword>
<organism evidence="2 3">
    <name type="scientific">Acrocarpospora pleiomorpha</name>
    <dbReference type="NCBI Taxonomy" id="90975"/>
    <lineage>
        <taxon>Bacteria</taxon>
        <taxon>Bacillati</taxon>
        <taxon>Actinomycetota</taxon>
        <taxon>Actinomycetes</taxon>
        <taxon>Streptosporangiales</taxon>
        <taxon>Streptosporangiaceae</taxon>
        <taxon>Acrocarpospora</taxon>
    </lineage>
</organism>
<keyword evidence="1" id="KW-0472">Membrane</keyword>
<sequence length="82" mass="8954">MHGEPVVVVVAAMLCTTTSWLLSGLPRQFIVMWQNNRCSTRFHLEVPGVKWQIMMAKPASAAKRREFGLPRAGAVSVGAACV</sequence>